<keyword evidence="6" id="KW-1185">Reference proteome</keyword>
<evidence type="ECO:0000256" key="3">
    <source>
        <dbReference type="ARBA" id="ARBA00022737"/>
    </source>
</evidence>
<dbReference type="InterPro" id="IPR011990">
    <property type="entry name" value="TPR-like_helical_dom_sf"/>
</dbReference>
<comment type="caution">
    <text evidence="5">The sequence shown here is derived from an EMBL/GenBank/DDBJ whole genome shotgun (WGS) entry which is preliminary data.</text>
</comment>
<dbReference type="GO" id="GO:0005871">
    <property type="term" value="C:kinesin complex"/>
    <property type="evidence" value="ECO:0007669"/>
    <property type="project" value="InterPro"/>
</dbReference>
<dbReference type="GO" id="GO:0005737">
    <property type="term" value="C:cytoplasm"/>
    <property type="evidence" value="ECO:0007669"/>
    <property type="project" value="UniProtKB-SubCell"/>
</dbReference>
<dbReference type="PANTHER" id="PTHR45783:SF3">
    <property type="entry name" value="KINESIN LIGHT CHAIN"/>
    <property type="match status" value="1"/>
</dbReference>
<reference evidence="6" key="1">
    <citation type="submission" date="2018-12" db="EMBL/GenBank/DDBJ databases">
        <title>Tengunoibacter tsumagoiensis gen. nov., sp. nov., Dictyobacter kobayashii sp. nov., D. alpinus sp. nov., and D. joshuensis sp. nov. and description of Dictyobacteraceae fam. nov. within the order Ktedonobacterales isolated from Tengu-no-mugimeshi.</title>
        <authorList>
            <person name="Wang C.M."/>
            <person name="Zheng Y."/>
            <person name="Sakai Y."/>
            <person name="Toyoda A."/>
            <person name="Minakuchi Y."/>
            <person name="Abe K."/>
            <person name="Yokota A."/>
            <person name="Yabe S."/>
        </authorList>
    </citation>
    <scope>NUCLEOTIDE SEQUENCE [LARGE SCALE GENOMIC DNA]</scope>
    <source>
        <strain evidence="6">Uno16</strain>
    </source>
</reference>
<dbReference type="Pfam" id="PF13424">
    <property type="entry name" value="TPR_12"/>
    <property type="match status" value="1"/>
</dbReference>
<keyword evidence="4" id="KW-0802">TPR repeat</keyword>
<protein>
    <submittedName>
        <fullName evidence="5">Uncharacterized protein</fullName>
    </submittedName>
</protein>
<accession>A0A402BCW5</accession>
<dbReference type="RefSeq" id="WP_126629544.1">
    <property type="nucleotide sequence ID" value="NZ_BIFT01000002.1"/>
</dbReference>
<keyword evidence="2" id="KW-0963">Cytoplasm</keyword>
<proteinExistence type="predicted"/>
<dbReference type="PANTHER" id="PTHR45783">
    <property type="entry name" value="KINESIN LIGHT CHAIN"/>
    <property type="match status" value="1"/>
</dbReference>
<evidence type="ECO:0000313" key="5">
    <source>
        <dbReference type="EMBL" id="GCE29238.1"/>
    </source>
</evidence>
<dbReference type="Gene3D" id="1.25.40.10">
    <property type="entry name" value="Tetratricopeptide repeat domain"/>
    <property type="match status" value="1"/>
</dbReference>
<sequence length="156" mass="17889">MANNSEVLEVISPRNWWKNLRGENTQVSVLLQGQWYRGVAETFHGDETVAAGYLRAMHRSPSLIRMYHVQVDEIGQPKPELDLATSLNNLAAFYHKQRTYVEAEPLYQRAFTIREQQLGPHHADTVFVLKNLVDCYREQGKMVEAEAVLLHSPTRG</sequence>
<dbReference type="Proteomes" id="UP000287171">
    <property type="component" value="Unassembled WGS sequence"/>
</dbReference>
<keyword evidence="3" id="KW-0677">Repeat</keyword>
<evidence type="ECO:0000313" key="6">
    <source>
        <dbReference type="Proteomes" id="UP000287171"/>
    </source>
</evidence>
<dbReference type="GO" id="GO:0019894">
    <property type="term" value="F:kinesin binding"/>
    <property type="evidence" value="ECO:0007669"/>
    <property type="project" value="TreeGrafter"/>
</dbReference>
<comment type="subcellular location">
    <subcellularLocation>
        <location evidence="1">Cytoplasm</location>
    </subcellularLocation>
</comment>
<organism evidence="5 6">
    <name type="scientific">Dictyobacter alpinus</name>
    <dbReference type="NCBI Taxonomy" id="2014873"/>
    <lineage>
        <taxon>Bacteria</taxon>
        <taxon>Bacillati</taxon>
        <taxon>Chloroflexota</taxon>
        <taxon>Ktedonobacteria</taxon>
        <taxon>Ktedonobacterales</taxon>
        <taxon>Dictyobacteraceae</taxon>
        <taxon>Dictyobacter</taxon>
    </lineage>
</organism>
<gene>
    <name evidence="5" type="ORF">KDA_47220</name>
</gene>
<dbReference type="EMBL" id="BIFT01000002">
    <property type="protein sequence ID" value="GCE29238.1"/>
    <property type="molecule type" value="Genomic_DNA"/>
</dbReference>
<dbReference type="OrthoDB" id="3193074at2"/>
<name>A0A402BCW5_9CHLR</name>
<evidence type="ECO:0000256" key="2">
    <source>
        <dbReference type="ARBA" id="ARBA00022490"/>
    </source>
</evidence>
<dbReference type="InterPro" id="IPR002151">
    <property type="entry name" value="Kinesin_light"/>
</dbReference>
<dbReference type="GO" id="GO:0007018">
    <property type="term" value="P:microtubule-based movement"/>
    <property type="evidence" value="ECO:0007669"/>
    <property type="project" value="TreeGrafter"/>
</dbReference>
<dbReference type="SUPFAM" id="SSF48452">
    <property type="entry name" value="TPR-like"/>
    <property type="match status" value="1"/>
</dbReference>
<evidence type="ECO:0000256" key="1">
    <source>
        <dbReference type="ARBA" id="ARBA00004496"/>
    </source>
</evidence>
<dbReference type="AlphaFoldDB" id="A0A402BCW5"/>
<evidence type="ECO:0000256" key="4">
    <source>
        <dbReference type="ARBA" id="ARBA00022803"/>
    </source>
</evidence>